<name>A0ABD0JSL2_9CAEN</name>
<dbReference type="PANTHER" id="PTHR43201:SF5">
    <property type="entry name" value="MEDIUM-CHAIN ACYL-COA LIGASE ACSF2, MITOCHONDRIAL"/>
    <property type="match status" value="1"/>
</dbReference>
<evidence type="ECO:0000256" key="4">
    <source>
        <dbReference type="ARBA" id="ARBA00039009"/>
    </source>
</evidence>
<dbReference type="InterPro" id="IPR042099">
    <property type="entry name" value="ANL_N_sf"/>
</dbReference>
<dbReference type="InterPro" id="IPR020845">
    <property type="entry name" value="AMP-binding_CS"/>
</dbReference>
<feature type="domain" description="AMP-dependent synthetase/ligase" evidence="9">
    <location>
        <begin position="153"/>
        <end position="441"/>
    </location>
</feature>
<dbReference type="Gene3D" id="3.40.50.12780">
    <property type="entry name" value="N-terminal domain of ligase-like"/>
    <property type="match status" value="1"/>
</dbReference>
<accession>A0ABD0JSL2</accession>
<dbReference type="Pfam" id="PF13193">
    <property type="entry name" value="AMP-binding_C"/>
    <property type="match status" value="1"/>
</dbReference>
<comment type="function">
    <text evidence="3">Acyl-CoA synthases catalyze the initial reaction in fatty acid metabolism, by forming a thioester with CoA. Has some preference toward medium-chain substrates. Plays a role in adipocyte differentiation.</text>
</comment>
<comment type="catalytic activity">
    <reaction evidence="7">
        <text>a medium-chain fatty acid + ATP + CoA = a medium-chain fatty acyl-CoA + AMP + diphosphate</text>
        <dbReference type="Rhea" id="RHEA:48340"/>
        <dbReference type="ChEBI" id="CHEBI:30616"/>
        <dbReference type="ChEBI" id="CHEBI:33019"/>
        <dbReference type="ChEBI" id="CHEBI:57287"/>
        <dbReference type="ChEBI" id="CHEBI:59558"/>
        <dbReference type="ChEBI" id="CHEBI:90546"/>
        <dbReference type="ChEBI" id="CHEBI:456215"/>
        <dbReference type="EC" id="6.2.1.2"/>
    </reaction>
</comment>
<evidence type="ECO:0000256" key="7">
    <source>
        <dbReference type="ARBA" id="ARBA00048277"/>
    </source>
</evidence>
<evidence type="ECO:0000313" key="11">
    <source>
        <dbReference type="EMBL" id="KAK7477751.1"/>
    </source>
</evidence>
<keyword evidence="12" id="KW-1185">Reference proteome</keyword>
<keyword evidence="2" id="KW-0436">Ligase</keyword>
<proteinExistence type="inferred from homology"/>
<feature type="compositionally biased region" description="Acidic residues" evidence="8">
    <location>
        <begin position="62"/>
        <end position="74"/>
    </location>
</feature>
<reference evidence="11 12" key="1">
    <citation type="journal article" date="2023" name="Sci. Data">
        <title>Genome assembly of the Korean intertidal mud-creeper Batillaria attramentaria.</title>
        <authorList>
            <person name="Patra A.K."/>
            <person name="Ho P.T."/>
            <person name="Jun S."/>
            <person name="Lee S.J."/>
            <person name="Kim Y."/>
            <person name="Won Y.J."/>
        </authorList>
    </citation>
    <scope>NUCLEOTIDE SEQUENCE [LARGE SCALE GENOMIC DNA]</scope>
    <source>
        <strain evidence="11">Wonlab-2016</strain>
    </source>
</reference>
<protein>
    <recommendedName>
        <fullName evidence="5">Medium-chain acyl-CoA ligase ACSF2, mitochondrial</fullName>
        <ecNumber evidence="4">6.2.1.2</ecNumber>
    </recommendedName>
</protein>
<dbReference type="PROSITE" id="PS00455">
    <property type="entry name" value="AMP_BINDING"/>
    <property type="match status" value="1"/>
</dbReference>
<comment type="catalytic activity">
    <reaction evidence="6">
        <text>octanoate + ATP + CoA = octanoyl-CoA + AMP + diphosphate</text>
        <dbReference type="Rhea" id="RHEA:33631"/>
        <dbReference type="ChEBI" id="CHEBI:25646"/>
        <dbReference type="ChEBI" id="CHEBI:30616"/>
        <dbReference type="ChEBI" id="CHEBI:33019"/>
        <dbReference type="ChEBI" id="CHEBI:57287"/>
        <dbReference type="ChEBI" id="CHEBI:57386"/>
        <dbReference type="ChEBI" id="CHEBI:456215"/>
    </reaction>
</comment>
<evidence type="ECO:0000256" key="3">
    <source>
        <dbReference type="ARBA" id="ARBA00037247"/>
    </source>
</evidence>
<dbReference type="CDD" id="cd04433">
    <property type="entry name" value="AFD_class_I"/>
    <property type="match status" value="1"/>
</dbReference>
<gene>
    <name evidence="11" type="ORF">BaRGS_00031039</name>
</gene>
<organism evidence="11 12">
    <name type="scientific">Batillaria attramentaria</name>
    <dbReference type="NCBI Taxonomy" id="370345"/>
    <lineage>
        <taxon>Eukaryota</taxon>
        <taxon>Metazoa</taxon>
        <taxon>Spiralia</taxon>
        <taxon>Lophotrochozoa</taxon>
        <taxon>Mollusca</taxon>
        <taxon>Gastropoda</taxon>
        <taxon>Caenogastropoda</taxon>
        <taxon>Sorbeoconcha</taxon>
        <taxon>Cerithioidea</taxon>
        <taxon>Batillariidae</taxon>
        <taxon>Batillaria</taxon>
    </lineage>
</organism>
<dbReference type="EMBL" id="JACVVK020000342">
    <property type="protein sequence ID" value="KAK7477751.1"/>
    <property type="molecule type" value="Genomic_DNA"/>
</dbReference>
<dbReference type="InterPro" id="IPR045851">
    <property type="entry name" value="AMP-bd_C_sf"/>
</dbReference>
<dbReference type="InterPro" id="IPR025110">
    <property type="entry name" value="AMP-bd_C"/>
</dbReference>
<feature type="non-terminal residue" evidence="11">
    <location>
        <position position="1"/>
    </location>
</feature>
<dbReference type="SUPFAM" id="SSF56801">
    <property type="entry name" value="Acetyl-CoA synthetase-like"/>
    <property type="match status" value="1"/>
</dbReference>
<evidence type="ECO:0000256" key="5">
    <source>
        <dbReference type="ARBA" id="ARBA00039638"/>
    </source>
</evidence>
<dbReference type="Proteomes" id="UP001519460">
    <property type="component" value="Unassembled WGS sequence"/>
</dbReference>
<evidence type="ECO:0000256" key="2">
    <source>
        <dbReference type="ARBA" id="ARBA00022598"/>
    </source>
</evidence>
<feature type="domain" description="AMP-binding enzyme C-terminal" evidence="10">
    <location>
        <begin position="494"/>
        <end position="576"/>
    </location>
</feature>
<dbReference type="InterPro" id="IPR000873">
    <property type="entry name" value="AMP-dep_synth/lig_dom"/>
</dbReference>
<evidence type="ECO:0000259" key="9">
    <source>
        <dbReference type="Pfam" id="PF00501"/>
    </source>
</evidence>
<dbReference type="GO" id="GO:0031956">
    <property type="term" value="F:medium-chain fatty acid-CoA ligase activity"/>
    <property type="evidence" value="ECO:0007669"/>
    <property type="project" value="UniProtKB-EC"/>
</dbReference>
<evidence type="ECO:0000256" key="1">
    <source>
        <dbReference type="ARBA" id="ARBA00006432"/>
    </source>
</evidence>
<feature type="region of interest" description="Disordered" evidence="8">
    <location>
        <begin position="62"/>
        <end position="109"/>
    </location>
</feature>
<comment type="caution">
    <text evidence="11">The sequence shown here is derived from an EMBL/GenBank/DDBJ whole genome shotgun (WGS) entry which is preliminary data.</text>
</comment>
<evidence type="ECO:0000259" key="10">
    <source>
        <dbReference type="Pfam" id="PF13193"/>
    </source>
</evidence>
<dbReference type="Pfam" id="PF00501">
    <property type="entry name" value="AMP-binding"/>
    <property type="match status" value="1"/>
</dbReference>
<dbReference type="EC" id="6.2.1.2" evidence="4"/>
<evidence type="ECO:0000313" key="12">
    <source>
        <dbReference type="Proteomes" id="UP001519460"/>
    </source>
</evidence>
<sequence>GTPQRMCSVTAFATCVDGQEKSGMDGVSVSIPEAQPIVVSVMDVPGQTINAAAVRRVDVEASDAEDLSSEEMDVFDSPAPSTDTEERAGHALPGQTQATVHENDPGEVPGETVEELVHYWSQVAPDTEAFVATVHATGERRALTRFELHVLALNSTKARAIVLDPDAPQGAWSVLKNYVNNPDAEVDCKRLPHLRKIITCKRSDDSHVDFLTKLRDFRLSLQRARALKTDVAVIWTTSGSTGYSKLVPQTHANLTHIMLQVLHISRLRSGDRFLNCAPLGWAGGFPLWFLASGVTRFFVDTFTGPPSDMATALWQCVQREKCVYVFASPMYVASTLEKKELWEGEESWRPRGICLAGQPMKRAVLAAAGQLCDFIDINYGTTECGVIATVRVTDPGTYQDGLTGPPAVGVDVRIVNDELRDVPQGQSGEVLARSPALYGRYVDNEEATRRSFTPDGWFRTDDVAYFLEDGQLIHLGRRSDAISRGAYLCYPGWLESLLRCAPGVSDACVVPVPDPVLHHEICACVVPSEKPPPAEFESSLRTYADSLLLTMPGDAQHMAPKHYVIMDALPLTPTGKISRRDVCRIAEQRVGL</sequence>
<evidence type="ECO:0000256" key="6">
    <source>
        <dbReference type="ARBA" id="ARBA00047319"/>
    </source>
</evidence>
<dbReference type="PANTHER" id="PTHR43201">
    <property type="entry name" value="ACYL-COA SYNTHETASE"/>
    <property type="match status" value="1"/>
</dbReference>
<evidence type="ECO:0000256" key="8">
    <source>
        <dbReference type="SAM" id="MobiDB-lite"/>
    </source>
</evidence>
<comment type="similarity">
    <text evidence="1">Belongs to the ATP-dependent AMP-binding enzyme family.</text>
</comment>
<dbReference type="Gene3D" id="3.30.300.30">
    <property type="match status" value="1"/>
</dbReference>
<dbReference type="AlphaFoldDB" id="A0ABD0JSL2"/>